<organism evidence="1 2">
    <name type="scientific">Cannabis sativa</name>
    <name type="common">Hemp</name>
    <name type="synonym">Marijuana</name>
    <dbReference type="NCBI Taxonomy" id="3483"/>
    <lineage>
        <taxon>Eukaryota</taxon>
        <taxon>Viridiplantae</taxon>
        <taxon>Streptophyta</taxon>
        <taxon>Embryophyta</taxon>
        <taxon>Tracheophyta</taxon>
        <taxon>Spermatophyta</taxon>
        <taxon>Magnoliopsida</taxon>
        <taxon>eudicotyledons</taxon>
        <taxon>Gunneridae</taxon>
        <taxon>Pentapetalae</taxon>
        <taxon>rosids</taxon>
        <taxon>fabids</taxon>
        <taxon>Rosales</taxon>
        <taxon>Cannabaceae</taxon>
        <taxon>Cannabis</taxon>
    </lineage>
</organism>
<evidence type="ECO:0000313" key="2">
    <source>
        <dbReference type="Proteomes" id="UP000525078"/>
    </source>
</evidence>
<dbReference type="Proteomes" id="UP000525078">
    <property type="component" value="Unassembled WGS sequence"/>
</dbReference>
<name>A0A7J6G400_CANSA</name>
<sequence length="143" mass="16386">MDWWKCLVKGDPEIDTQKETEVYGTPKQEEMQKENLLKILMAEHPETKSHIKDSENVVLQSYSFDNKVGHLFSLIGFKNTLDFLRMRVFEVALDNMQAKVQSFRKEEIQSRIPTNLGGAEDDLDMYGGGIKTSATTIDWGQVI</sequence>
<proteinExistence type="predicted"/>
<gene>
    <name evidence="1" type="ORF">F8388_011468</name>
</gene>
<dbReference type="EMBL" id="JAATIP010000078">
    <property type="protein sequence ID" value="KAF4377715.1"/>
    <property type="molecule type" value="Genomic_DNA"/>
</dbReference>
<comment type="caution">
    <text evidence="1">The sequence shown here is derived from an EMBL/GenBank/DDBJ whole genome shotgun (WGS) entry which is preliminary data.</text>
</comment>
<evidence type="ECO:0000313" key="1">
    <source>
        <dbReference type="EMBL" id="KAF4377715.1"/>
    </source>
</evidence>
<dbReference type="AlphaFoldDB" id="A0A7J6G400"/>
<accession>A0A7J6G400</accession>
<protein>
    <submittedName>
        <fullName evidence="1">Uncharacterized protein</fullName>
    </submittedName>
</protein>
<reference evidence="1 2" key="1">
    <citation type="journal article" date="2020" name="bioRxiv">
        <title>Sequence and annotation of 42 cannabis genomes reveals extensive copy number variation in cannabinoid synthesis and pathogen resistance genes.</title>
        <authorList>
            <person name="Mckernan K.J."/>
            <person name="Helbert Y."/>
            <person name="Kane L.T."/>
            <person name="Ebling H."/>
            <person name="Zhang L."/>
            <person name="Liu B."/>
            <person name="Eaton Z."/>
            <person name="Mclaughlin S."/>
            <person name="Kingan S."/>
            <person name="Baybayan P."/>
            <person name="Concepcion G."/>
            <person name="Jordan M."/>
            <person name="Riva A."/>
            <person name="Barbazuk W."/>
            <person name="Harkins T."/>
        </authorList>
    </citation>
    <scope>NUCLEOTIDE SEQUENCE [LARGE SCALE GENOMIC DNA]</scope>
    <source>
        <strain evidence="2">cv. Jamaican Lion 4</strain>
        <tissue evidence="1">Leaf</tissue>
    </source>
</reference>